<dbReference type="Proteomes" id="UP000190037">
    <property type="component" value="Unassembled WGS sequence"/>
</dbReference>
<evidence type="ECO:0008006" key="3">
    <source>
        <dbReference type="Google" id="ProtNLM"/>
    </source>
</evidence>
<evidence type="ECO:0000313" key="1">
    <source>
        <dbReference type="EMBL" id="OPC78565.1"/>
    </source>
</evidence>
<keyword evidence="2" id="KW-1185">Reference proteome</keyword>
<sequence length="191" mass="20385">MNDGPRRIRAGHALGSTGSVVGGRWSVSGGCFVGGARVRRIVVPDVPAPGAELPGARYASAFELGTATARARTPEQWARAAFEGSPAVFRGLLLIGWTLVLGLRLGPRPSPTHVLGWSIATSDADSCTVTASSRLVTAHNTLLVRDDGVVWITRVRHERRIGRVVWGAIAPIHHLTVPWILRRASRSAPRG</sequence>
<gene>
    <name evidence="1" type="ORF">B4N89_30755</name>
</gene>
<organism evidence="1 2">
    <name type="scientific">Embleya scabrispora</name>
    <dbReference type="NCBI Taxonomy" id="159449"/>
    <lineage>
        <taxon>Bacteria</taxon>
        <taxon>Bacillati</taxon>
        <taxon>Actinomycetota</taxon>
        <taxon>Actinomycetes</taxon>
        <taxon>Kitasatosporales</taxon>
        <taxon>Streptomycetaceae</taxon>
        <taxon>Embleya</taxon>
    </lineage>
</organism>
<comment type="caution">
    <text evidence="1">The sequence shown here is derived from an EMBL/GenBank/DDBJ whole genome shotgun (WGS) entry which is preliminary data.</text>
</comment>
<dbReference type="STRING" id="159449.B4N89_30755"/>
<protein>
    <recommendedName>
        <fullName evidence="3">DUF2867 domain-containing protein</fullName>
    </recommendedName>
</protein>
<name>A0A1T3NPE1_9ACTN</name>
<accession>A0A1T3NPE1</accession>
<dbReference type="OrthoDB" id="4551029at2"/>
<proteinExistence type="predicted"/>
<evidence type="ECO:0000313" key="2">
    <source>
        <dbReference type="Proteomes" id="UP000190037"/>
    </source>
</evidence>
<dbReference type="EMBL" id="MWQN01000002">
    <property type="protein sequence ID" value="OPC78565.1"/>
    <property type="molecule type" value="Genomic_DNA"/>
</dbReference>
<reference evidence="1 2" key="1">
    <citation type="submission" date="2017-03" db="EMBL/GenBank/DDBJ databases">
        <title>Draft genome sequence of Streptomyces scabrisporus NF3, endophyte isolated from Amphipterygium adstringens.</title>
        <authorList>
            <person name="Vazquez M."/>
            <person name="Ceapa C.D."/>
            <person name="Rodriguez Luna D."/>
            <person name="Sanchez Esquivel S."/>
        </authorList>
    </citation>
    <scope>NUCLEOTIDE SEQUENCE [LARGE SCALE GENOMIC DNA]</scope>
    <source>
        <strain evidence="1 2">NF3</strain>
    </source>
</reference>
<dbReference type="AlphaFoldDB" id="A0A1T3NPE1"/>